<dbReference type="GeneID" id="68112351"/>
<comment type="caution">
    <text evidence="2">The sequence shown here is derived from an EMBL/GenBank/DDBJ whole genome shotgun (WGS) entry which is preliminary data.</text>
</comment>
<dbReference type="RefSeq" id="XP_044560519.1">
    <property type="nucleotide sequence ID" value="XM_044708625.1"/>
</dbReference>
<dbReference type="VEuPathDB" id="AmoebaDB:FDP41_005133"/>
<feature type="region of interest" description="Disordered" evidence="1">
    <location>
        <begin position="673"/>
        <end position="692"/>
    </location>
</feature>
<sequence>MSSSHCFFHINNIQATASHPFQIKVDSNVIFSSTEDIEKKTIEHEIPIPKFASVHNVYINILSPMNHLDELERYNLTHKGTHFIIDPTRKSNQVRQCLDEQGTTGTTGVPTGSPSISTTKKTSNTSTSSILGVKPQGTSTSSSTSPVHSPRRSSNMMQSSSASPNKSTTANTSTATTNTTSTTTTSNIRVPVQVSNSNSLSSENRGEIIRESVFDQVDDSETQLTFWLYGVVGSDRYPLRILVDGLCVLRCEHDLESGKVHVKVKEPKFSPEHKVNLSVDMPLVTGVSNQRRIFNEKRFNLSTGGKVFLIDFRNANQQSDEKSDTTATAHVIQVASEKQLEGYPEPALYDPSQHTPATSQTVPPPVTFSMEPFQIDEYQVDASKLSDEQREKLLKVQSLQDRGILTQQEADFERKTIIGDKLFSFPKKVVNKNSENSSASTCNTAEHSATCLNPLVASPRNSTTLSSPRNNSTSSSSDSSNTSNSTNQSSPRHNSSDNNGSSNSVARTSPRPSGNSSTAECIEMKLFLCNIKASESAPFKLIYKPENAVMISLDEDVPPEKIICVKGDIPVNPNGDTLAPLIIDMPKVGVQLDHTLNLSNGGRFAMIGVANNETGKVVCKQQKTEEFESILEETVKEEPSKIFVHFSGIQASPEQPFVVYINDKQAYKREESLKKRQKGTINGDIPRNKRINSSKDENHVVSIRVEAPMTSPKPKIVAVDLTNKGPHVFIFCNQDTNELIVKQSHNENAKEEEMTICEDYDAAATKSSSSSSPSTNSTTTKQQKRLTEEDIEYLKKLLDLKNAGVLSEEEYEKKKSEVLF</sequence>
<evidence type="ECO:0008006" key="4">
    <source>
        <dbReference type="Google" id="ProtNLM"/>
    </source>
</evidence>
<accession>A0A6A5BLN9</accession>
<dbReference type="VEuPathDB" id="AmoebaDB:NF0059250"/>
<feature type="compositionally biased region" description="Low complexity" evidence="1">
    <location>
        <begin position="461"/>
        <end position="504"/>
    </location>
</feature>
<proteinExistence type="predicted"/>
<feature type="region of interest" description="Disordered" evidence="1">
    <location>
        <begin position="455"/>
        <end position="517"/>
    </location>
</feature>
<keyword evidence="3" id="KW-1185">Reference proteome</keyword>
<dbReference type="AlphaFoldDB" id="A0A6A5BLN9"/>
<reference evidence="2 3" key="1">
    <citation type="journal article" date="2019" name="Sci. Rep.">
        <title>Nanopore sequencing improves the draft genome of the human pathogenic amoeba Naegleria fowleri.</title>
        <authorList>
            <person name="Liechti N."/>
            <person name="Schurch N."/>
            <person name="Bruggmann R."/>
            <person name="Wittwer M."/>
        </authorList>
    </citation>
    <scope>NUCLEOTIDE SEQUENCE [LARGE SCALE GENOMIC DNA]</scope>
    <source>
        <strain evidence="2 3">ATCC 30894</strain>
    </source>
</reference>
<organism evidence="2 3">
    <name type="scientific">Naegleria fowleri</name>
    <name type="common">Brain eating amoeba</name>
    <dbReference type="NCBI Taxonomy" id="5763"/>
    <lineage>
        <taxon>Eukaryota</taxon>
        <taxon>Discoba</taxon>
        <taxon>Heterolobosea</taxon>
        <taxon>Tetramitia</taxon>
        <taxon>Eutetramitia</taxon>
        <taxon>Vahlkampfiidae</taxon>
        <taxon>Naegleria</taxon>
    </lineage>
</organism>
<feature type="region of interest" description="Disordered" evidence="1">
    <location>
        <begin position="100"/>
        <end position="201"/>
    </location>
</feature>
<dbReference type="OrthoDB" id="10259801at2759"/>
<feature type="compositionally biased region" description="Low complexity" evidence="1">
    <location>
        <begin position="102"/>
        <end position="130"/>
    </location>
</feature>
<evidence type="ECO:0000313" key="3">
    <source>
        <dbReference type="Proteomes" id="UP000444721"/>
    </source>
</evidence>
<feature type="compositionally biased region" description="Low complexity" evidence="1">
    <location>
        <begin position="765"/>
        <end position="780"/>
    </location>
</feature>
<evidence type="ECO:0000256" key="1">
    <source>
        <dbReference type="SAM" id="MobiDB-lite"/>
    </source>
</evidence>
<feature type="compositionally biased region" description="Low complexity" evidence="1">
    <location>
        <begin position="138"/>
        <end position="187"/>
    </location>
</feature>
<name>A0A6A5BLN9_NAEFO</name>
<gene>
    <name evidence="2" type="ORF">FDP41_005133</name>
</gene>
<feature type="compositionally biased region" description="Polar residues" evidence="1">
    <location>
        <begin position="505"/>
        <end position="517"/>
    </location>
</feature>
<dbReference type="VEuPathDB" id="AmoebaDB:NfTy_051890"/>
<evidence type="ECO:0000313" key="2">
    <source>
        <dbReference type="EMBL" id="KAF0975806.1"/>
    </source>
</evidence>
<dbReference type="Proteomes" id="UP000444721">
    <property type="component" value="Unassembled WGS sequence"/>
</dbReference>
<feature type="region of interest" description="Disordered" evidence="1">
    <location>
        <begin position="762"/>
        <end position="786"/>
    </location>
</feature>
<protein>
    <recommendedName>
        <fullName evidence="4">SHOCT domain-containing protein</fullName>
    </recommendedName>
</protein>
<dbReference type="OMA" id="IYKPENA"/>
<dbReference type="EMBL" id="VFQX01000043">
    <property type="protein sequence ID" value="KAF0975806.1"/>
    <property type="molecule type" value="Genomic_DNA"/>
</dbReference>